<dbReference type="EMBL" id="UYJE01010437">
    <property type="protein sequence ID" value="VDI83193.1"/>
    <property type="molecule type" value="Genomic_DNA"/>
</dbReference>
<dbReference type="OrthoDB" id="6153585at2759"/>
<sequence>MRDSDDVKYEKGANATSTRRIKGVCGIPGLAAMQWFNVVIGVVHDCMHCVLLGVMKAIMYKLCSPTNSDKPYFIGKDIKKISKRLDGICPPDFIERMPRELEKNYNHFKATELQPLQKKKLRAS</sequence>
<protein>
    <submittedName>
        <fullName evidence="1">Uncharacterized protein</fullName>
    </submittedName>
</protein>
<dbReference type="AlphaFoldDB" id="A0A8B6HSB6"/>
<name>A0A8B6HSB6_MYTGA</name>
<reference evidence="1" key="1">
    <citation type="submission" date="2018-11" db="EMBL/GenBank/DDBJ databases">
        <authorList>
            <person name="Alioto T."/>
            <person name="Alioto T."/>
        </authorList>
    </citation>
    <scope>NUCLEOTIDE SEQUENCE</scope>
</reference>
<keyword evidence="2" id="KW-1185">Reference proteome</keyword>
<dbReference type="PANTHER" id="PTHR46579">
    <property type="entry name" value="F5/8 TYPE C DOMAIN-CONTAINING PROTEIN-RELATED"/>
    <property type="match status" value="1"/>
</dbReference>
<evidence type="ECO:0000313" key="2">
    <source>
        <dbReference type="Proteomes" id="UP000596742"/>
    </source>
</evidence>
<dbReference type="Proteomes" id="UP000596742">
    <property type="component" value="Unassembled WGS sequence"/>
</dbReference>
<comment type="caution">
    <text evidence="1">The sequence shown here is derived from an EMBL/GenBank/DDBJ whole genome shotgun (WGS) entry which is preliminary data.</text>
</comment>
<dbReference type="PANTHER" id="PTHR46579:SF1">
    <property type="entry name" value="F5_8 TYPE C DOMAIN-CONTAINING PROTEIN"/>
    <property type="match status" value="1"/>
</dbReference>
<evidence type="ECO:0000313" key="1">
    <source>
        <dbReference type="EMBL" id="VDI83193.1"/>
    </source>
</evidence>
<organism evidence="1 2">
    <name type="scientific">Mytilus galloprovincialis</name>
    <name type="common">Mediterranean mussel</name>
    <dbReference type="NCBI Taxonomy" id="29158"/>
    <lineage>
        <taxon>Eukaryota</taxon>
        <taxon>Metazoa</taxon>
        <taxon>Spiralia</taxon>
        <taxon>Lophotrochozoa</taxon>
        <taxon>Mollusca</taxon>
        <taxon>Bivalvia</taxon>
        <taxon>Autobranchia</taxon>
        <taxon>Pteriomorphia</taxon>
        <taxon>Mytilida</taxon>
        <taxon>Mytiloidea</taxon>
        <taxon>Mytilidae</taxon>
        <taxon>Mytilinae</taxon>
        <taxon>Mytilus</taxon>
    </lineage>
</organism>
<gene>
    <name evidence="1" type="ORF">MGAL_10B072137</name>
</gene>
<proteinExistence type="predicted"/>
<accession>A0A8B6HSB6</accession>